<evidence type="ECO:0000313" key="4">
    <source>
        <dbReference type="EMBL" id="KAF2750451.1"/>
    </source>
</evidence>
<dbReference type="GO" id="GO:0016787">
    <property type="term" value="F:hydrolase activity"/>
    <property type="evidence" value="ECO:0007669"/>
    <property type="project" value="UniProtKB-KW"/>
</dbReference>
<evidence type="ECO:0000259" key="3">
    <source>
        <dbReference type="Pfam" id="PF07910"/>
    </source>
</evidence>
<dbReference type="Pfam" id="PF07910">
    <property type="entry name" value="Peptidase_C78"/>
    <property type="match status" value="1"/>
</dbReference>
<feature type="compositionally biased region" description="Polar residues" evidence="2">
    <location>
        <begin position="169"/>
        <end position="179"/>
    </location>
</feature>
<name>A0A6A6VML4_9PLEO</name>
<feature type="region of interest" description="Disordered" evidence="2">
    <location>
        <begin position="121"/>
        <end position="179"/>
    </location>
</feature>
<feature type="region of interest" description="Disordered" evidence="2">
    <location>
        <begin position="769"/>
        <end position="789"/>
    </location>
</feature>
<keyword evidence="1" id="KW-0378">Hydrolase</keyword>
<dbReference type="Proteomes" id="UP000799440">
    <property type="component" value="Unassembled WGS sequence"/>
</dbReference>
<accession>A0A6A6VML4</accession>
<evidence type="ECO:0000313" key="5">
    <source>
        <dbReference type="Proteomes" id="UP000799440"/>
    </source>
</evidence>
<feature type="compositionally biased region" description="Polar residues" evidence="2">
    <location>
        <begin position="679"/>
        <end position="689"/>
    </location>
</feature>
<proteinExistence type="predicted"/>
<dbReference type="EMBL" id="MU006564">
    <property type="protein sequence ID" value="KAF2750451.1"/>
    <property type="molecule type" value="Genomic_DNA"/>
</dbReference>
<dbReference type="OrthoDB" id="288987at2759"/>
<dbReference type="AlphaFoldDB" id="A0A6A6VML4"/>
<feature type="domain" description="UFSP1/2/DUB catalytic" evidence="3">
    <location>
        <begin position="272"/>
        <end position="491"/>
    </location>
</feature>
<dbReference type="Gene3D" id="3.90.70.130">
    <property type="match status" value="1"/>
</dbReference>
<keyword evidence="5" id="KW-1185">Reference proteome</keyword>
<reference evidence="4" key="1">
    <citation type="journal article" date="2020" name="Stud. Mycol.">
        <title>101 Dothideomycetes genomes: a test case for predicting lifestyles and emergence of pathogens.</title>
        <authorList>
            <person name="Haridas S."/>
            <person name="Albert R."/>
            <person name="Binder M."/>
            <person name="Bloem J."/>
            <person name="Labutti K."/>
            <person name="Salamov A."/>
            <person name="Andreopoulos B."/>
            <person name="Baker S."/>
            <person name="Barry K."/>
            <person name="Bills G."/>
            <person name="Bluhm B."/>
            <person name="Cannon C."/>
            <person name="Castanera R."/>
            <person name="Culley D."/>
            <person name="Daum C."/>
            <person name="Ezra D."/>
            <person name="Gonzalez J."/>
            <person name="Henrissat B."/>
            <person name="Kuo A."/>
            <person name="Liang C."/>
            <person name="Lipzen A."/>
            <person name="Lutzoni F."/>
            <person name="Magnuson J."/>
            <person name="Mondo S."/>
            <person name="Nolan M."/>
            <person name="Ohm R."/>
            <person name="Pangilinan J."/>
            <person name="Park H.-J."/>
            <person name="Ramirez L."/>
            <person name="Alfaro M."/>
            <person name="Sun H."/>
            <person name="Tritt A."/>
            <person name="Yoshinaga Y."/>
            <person name="Zwiers L.-H."/>
            <person name="Turgeon B."/>
            <person name="Goodwin S."/>
            <person name="Spatafora J."/>
            <person name="Crous P."/>
            <person name="Grigoriev I."/>
        </authorList>
    </citation>
    <scope>NUCLEOTIDE SEQUENCE</scope>
    <source>
        <strain evidence="4">CBS 119925</strain>
    </source>
</reference>
<gene>
    <name evidence="4" type="ORF">M011DRAFT_396546</name>
</gene>
<feature type="compositionally biased region" description="Low complexity" evidence="2">
    <location>
        <begin position="726"/>
        <end position="743"/>
    </location>
</feature>
<dbReference type="InterPro" id="IPR012462">
    <property type="entry name" value="UFSP1/2_DUB_cat"/>
</dbReference>
<organism evidence="4 5">
    <name type="scientific">Sporormia fimetaria CBS 119925</name>
    <dbReference type="NCBI Taxonomy" id="1340428"/>
    <lineage>
        <taxon>Eukaryota</taxon>
        <taxon>Fungi</taxon>
        <taxon>Dikarya</taxon>
        <taxon>Ascomycota</taxon>
        <taxon>Pezizomycotina</taxon>
        <taxon>Dothideomycetes</taxon>
        <taxon>Pleosporomycetidae</taxon>
        <taxon>Pleosporales</taxon>
        <taxon>Sporormiaceae</taxon>
        <taxon>Sporormia</taxon>
    </lineage>
</organism>
<feature type="compositionally biased region" description="Polar residues" evidence="2">
    <location>
        <begin position="641"/>
        <end position="651"/>
    </location>
</feature>
<evidence type="ECO:0000256" key="2">
    <source>
        <dbReference type="SAM" id="MobiDB-lite"/>
    </source>
</evidence>
<feature type="region of interest" description="Disordered" evidence="2">
    <location>
        <begin position="726"/>
        <end position="752"/>
    </location>
</feature>
<protein>
    <submittedName>
        <fullName evidence="4">DUF1671-domain-containing protein</fullName>
    </submittedName>
</protein>
<feature type="region of interest" description="Disordered" evidence="2">
    <location>
        <begin position="629"/>
        <end position="713"/>
    </location>
</feature>
<feature type="compositionally biased region" description="Polar residues" evidence="2">
    <location>
        <begin position="121"/>
        <end position="135"/>
    </location>
</feature>
<evidence type="ECO:0000256" key="1">
    <source>
        <dbReference type="ARBA" id="ARBA00022801"/>
    </source>
</evidence>
<sequence length="888" mass="97622">MALLECPLCGFSVRQSEEYFLQLHFEQEHTEDSPFRIEDDPEPLPVPLATQQPSQLPGHVDTATPSASEEECNVFCPEPDCGELVLLTDFNDHLDLHAASTLSFDETTGKYHSQQPINMQRSYHQASNSKGTSKAPSFLEPDPHASSSSGGPRRPEDDSRKLKKRVGRGNSTGSEKSTLSRSIAAFNPFSRHKAVKAPQNTARLGRAELGPHAWEDRMPKWLHDQLAEGPKITIVNRIGRDGRLIKQEQVQNETPGIIPVLAQLSTLDRSVKQAYYCHPATLHIGKTPKEGGFCGYRNMQMLISYIQGAHAQGHEEFPGRTPGILKLQDLIERAWDKGINEIGRQQTGGIRDTRKYVGTPEAQALFLSSQIDCAVELFTDSPDGQIEAHEQLLYAVESYFSQAAVSEDGTNVLKTLLPPIYLQQPGHSVTIVGFERRKDGASNLVVFDPMYHTSPAMHALIGRKNIRTHRPEVLQAYRRGSRQLGKHAAFEALMLTAFPPLFPAWDVLRQFPDCRFVYAFFRSKTLGYDVYPEDHFLRNFPWQQYGGLWIVDDARFARAEKMNPLAAQALRRITGEGASPPSETVTSSGNLGHFPSLVPSLDGSMSSHAVHDSLQPVLSMIGMRPALSVQVPPTGKKNPGYPNTASPSSTAKHLYPSPASEAGSQGVTARPVSPHDTRAQTQPEYSTNDHGSRRDSGIGMDSARSSNSPPSQRVEYVAEARHGGMSIASNSRSGSPSPNSSASPPRPHSPRTAMLKSMVGKQALQNISHNPSLFPREGQPPASPAARQYFPQGSHIANGIETSTVSPISPTGTMLRYTSHRPVEQGLLALKPLSEAQVAEYRFWRPCGRRVCAFGCGAGSEGEMYAARKLFRDVEPVEEEYCCDGESE</sequence>